<feature type="region of interest" description="Disordered" evidence="2">
    <location>
        <begin position="1"/>
        <end position="58"/>
    </location>
</feature>
<sequence>MSSSPDKPPSSTPPTTTMNLSGSNNAASPISPSPLPSSDEYKPFEWAAEPRTGPCSTSSLIEITRTSKKDRAMLLDGPEMTIPRQLQIFSMHSIGSEQNLEDKDHEIRQLKRKVRNLEERLADFTAAASGLEQALENQAAEYDKQKKHLEEEMRKGKNSVYQPKGTWVLCNTWRLRPRKKREH</sequence>
<keyword evidence="1" id="KW-0175">Coiled coil</keyword>
<dbReference type="Proteomes" id="UP000240883">
    <property type="component" value="Unassembled WGS sequence"/>
</dbReference>
<accession>A0A2T2P2E2</accession>
<feature type="compositionally biased region" description="Pro residues" evidence="2">
    <location>
        <begin position="1"/>
        <end position="12"/>
    </location>
</feature>
<evidence type="ECO:0000256" key="2">
    <source>
        <dbReference type="SAM" id="MobiDB-lite"/>
    </source>
</evidence>
<dbReference type="AlphaFoldDB" id="A0A2T2P2E2"/>
<protein>
    <submittedName>
        <fullName evidence="3">Uncharacterized protein</fullName>
    </submittedName>
</protein>
<name>A0A2T2P2E2_CORCC</name>
<feature type="compositionally biased region" description="Low complexity" evidence="2">
    <location>
        <begin position="13"/>
        <end position="30"/>
    </location>
</feature>
<feature type="coiled-coil region" evidence="1">
    <location>
        <begin position="100"/>
        <end position="159"/>
    </location>
</feature>
<gene>
    <name evidence="3" type="ORF">BS50DRAFT_657559</name>
</gene>
<reference evidence="3 4" key="1">
    <citation type="journal article" date="2018" name="Front. Microbiol.">
        <title>Genome-Wide Analysis of Corynespora cassiicola Leaf Fall Disease Putative Effectors.</title>
        <authorList>
            <person name="Lopez D."/>
            <person name="Ribeiro S."/>
            <person name="Label P."/>
            <person name="Fumanal B."/>
            <person name="Venisse J.S."/>
            <person name="Kohler A."/>
            <person name="de Oliveira R.R."/>
            <person name="Labutti K."/>
            <person name="Lipzen A."/>
            <person name="Lail K."/>
            <person name="Bauer D."/>
            <person name="Ohm R.A."/>
            <person name="Barry K.W."/>
            <person name="Spatafora J."/>
            <person name="Grigoriev I.V."/>
            <person name="Martin F.M."/>
            <person name="Pujade-Renaud V."/>
        </authorList>
    </citation>
    <scope>NUCLEOTIDE SEQUENCE [LARGE SCALE GENOMIC DNA]</scope>
    <source>
        <strain evidence="3 4">Philippines</strain>
    </source>
</reference>
<keyword evidence="4" id="KW-1185">Reference proteome</keyword>
<evidence type="ECO:0000313" key="3">
    <source>
        <dbReference type="EMBL" id="PSN71832.1"/>
    </source>
</evidence>
<organism evidence="3 4">
    <name type="scientific">Corynespora cassiicola Philippines</name>
    <dbReference type="NCBI Taxonomy" id="1448308"/>
    <lineage>
        <taxon>Eukaryota</taxon>
        <taxon>Fungi</taxon>
        <taxon>Dikarya</taxon>
        <taxon>Ascomycota</taxon>
        <taxon>Pezizomycotina</taxon>
        <taxon>Dothideomycetes</taxon>
        <taxon>Pleosporomycetidae</taxon>
        <taxon>Pleosporales</taxon>
        <taxon>Corynesporascaceae</taxon>
        <taxon>Corynespora</taxon>
    </lineage>
</organism>
<dbReference type="EMBL" id="KZ678130">
    <property type="protein sequence ID" value="PSN71832.1"/>
    <property type="molecule type" value="Genomic_DNA"/>
</dbReference>
<proteinExistence type="predicted"/>
<evidence type="ECO:0000313" key="4">
    <source>
        <dbReference type="Proteomes" id="UP000240883"/>
    </source>
</evidence>
<evidence type="ECO:0000256" key="1">
    <source>
        <dbReference type="SAM" id="Coils"/>
    </source>
</evidence>